<gene>
    <name evidence="1" type="ORF">SAMN05444858_13230</name>
</gene>
<accession>A0A1N7FA52</accession>
<dbReference type="AlphaFoldDB" id="A0A1N7FA52"/>
<dbReference type="Proteomes" id="UP000186004">
    <property type="component" value="Unassembled WGS sequence"/>
</dbReference>
<evidence type="ECO:0000313" key="1">
    <source>
        <dbReference type="EMBL" id="SIR97105.1"/>
    </source>
</evidence>
<evidence type="ECO:0000313" key="2">
    <source>
        <dbReference type="Proteomes" id="UP000186004"/>
    </source>
</evidence>
<dbReference type="STRING" id="1198245.SAMN05444858_13230"/>
<evidence type="ECO:0008006" key="3">
    <source>
        <dbReference type="Google" id="ProtNLM"/>
    </source>
</evidence>
<proteinExistence type="predicted"/>
<keyword evidence="2" id="KW-1185">Reference proteome</keyword>
<organism evidence="1 2">
    <name type="scientific">Micromonospora avicenniae</name>
    <dbReference type="NCBI Taxonomy" id="1198245"/>
    <lineage>
        <taxon>Bacteria</taxon>
        <taxon>Bacillati</taxon>
        <taxon>Actinomycetota</taxon>
        <taxon>Actinomycetes</taxon>
        <taxon>Micromonosporales</taxon>
        <taxon>Micromonosporaceae</taxon>
        <taxon>Micromonospora</taxon>
    </lineage>
</organism>
<sequence length="90" mass="9261">MVALPAAVVVNGTVLAVADSPADLKQRRNHGGSSYPSMRLSALLTCGTRSVLGALFDPITTGEITQAHRLARSLRPGMLLLAAATTPPPA</sequence>
<name>A0A1N7FA52_9ACTN</name>
<reference evidence="1 2" key="1">
    <citation type="submission" date="2017-01" db="EMBL/GenBank/DDBJ databases">
        <authorList>
            <person name="Mah S.A."/>
            <person name="Swanson W.J."/>
            <person name="Moy G.W."/>
            <person name="Vacquier V.D."/>
        </authorList>
    </citation>
    <scope>NUCLEOTIDE SEQUENCE [LARGE SCALE GENOMIC DNA]</scope>
    <source>
        <strain evidence="1 2">DSM 45758</strain>
    </source>
</reference>
<protein>
    <recommendedName>
        <fullName evidence="3">DDE superfamily endonuclease</fullName>
    </recommendedName>
</protein>
<dbReference type="EMBL" id="FTNF01000032">
    <property type="protein sequence ID" value="SIR97105.1"/>
    <property type="molecule type" value="Genomic_DNA"/>
</dbReference>